<proteinExistence type="predicted"/>
<gene>
    <name evidence="1" type="ORF">METZ01_LOCUS98526</name>
</gene>
<evidence type="ECO:0000313" key="1">
    <source>
        <dbReference type="EMBL" id="SVA45672.1"/>
    </source>
</evidence>
<organism evidence="1">
    <name type="scientific">marine metagenome</name>
    <dbReference type="NCBI Taxonomy" id="408172"/>
    <lineage>
        <taxon>unclassified sequences</taxon>
        <taxon>metagenomes</taxon>
        <taxon>ecological metagenomes</taxon>
    </lineage>
</organism>
<name>A0A381VZN1_9ZZZZ</name>
<accession>A0A381VZN1</accession>
<protein>
    <submittedName>
        <fullName evidence="1">Uncharacterized protein</fullName>
    </submittedName>
</protein>
<dbReference type="EMBL" id="UINC01010249">
    <property type="protein sequence ID" value="SVA45672.1"/>
    <property type="molecule type" value="Genomic_DNA"/>
</dbReference>
<dbReference type="AlphaFoldDB" id="A0A381VZN1"/>
<reference evidence="1" key="1">
    <citation type="submission" date="2018-05" db="EMBL/GenBank/DDBJ databases">
        <authorList>
            <person name="Lanie J.A."/>
            <person name="Ng W.-L."/>
            <person name="Kazmierczak K.M."/>
            <person name="Andrzejewski T.M."/>
            <person name="Davidsen T.M."/>
            <person name="Wayne K.J."/>
            <person name="Tettelin H."/>
            <person name="Glass J.I."/>
            <person name="Rusch D."/>
            <person name="Podicherti R."/>
            <person name="Tsui H.-C.T."/>
            <person name="Winkler M.E."/>
        </authorList>
    </citation>
    <scope>NUCLEOTIDE SEQUENCE</scope>
</reference>
<sequence length="57" mass="6463">MTDPKFIKAALDKFSDNLNKHPDDRASYHAYDALDIDALLNSLYRAINAIENNPVSR</sequence>